<dbReference type="PANTHER" id="PTHR39639:SF1">
    <property type="entry name" value="DUF262 DOMAIN-CONTAINING PROTEIN"/>
    <property type="match status" value="1"/>
</dbReference>
<gene>
    <name evidence="2" type="ORF">DT076_05660</name>
</gene>
<sequence length="714" mass="79163">MSLSFPNDLGKVELAETMVRHARLAWDESCWSAGDTVTLTGLNRVLQALEQEMGRPSDPHLDEKGTATMTTVAPAAPQTEDERQAVEQEIRDNLAHLSGVGRFPSGRGGPLPFGPEDVDFTGSAWLHQVMEVEPWLYLVSSISGHTPDELLSSLVLGLGFTRPEEAVELQPDGTRRLNADGLDSLRRQTDRAVKIYSDVFEAELDKDAPDLGRAFRAWEEAWTAEEEADEEELGAEPGKAVQAKTGSWSITDFAARARKHQLNLSPTYQRGNVWPNTDAQLLIASILRGIPLPSVILLKSTDAQQPFEVVDGKQRLTSILRFMGAHPVALRRVAQYAQQFPEADLENLFRTDYPAFRRAVAKATGKALTSAEEREYYFPFPLGRNEKDLPGVLQQMAGRYYTEIEQERIAIAGTMETLEEVFQQTSEYRIPVIIFEEATPRQIHEVFNLYNKQGKHLNAEEIRNAVFHDVPLTLALLAAAGDVDDIHDPRTVAKVLTRVWPQVESLSDHLGQYGMGKARYRRTKILSWLLSLLVFDGLTDDGKLRLRSTSQHINAFLHRVQENRADPMRQEAVVQRAAVTLASAVEAHLAADDAWAPNFRGGKAAWEELTLVASLLGVALALVADPDGIDSRLEDAADELARSTASKEWRRPTKTQTKEQWRFIATVALGIVETLGLTPSQADEAVRQALGTSGVRTLVALRAEHQEASGQGRP</sequence>
<dbReference type="EMBL" id="QOUI01000003">
    <property type="protein sequence ID" value="RCK70165.1"/>
    <property type="molecule type" value="Genomic_DNA"/>
</dbReference>
<dbReference type="PANTHER" id="PTHR39639">
    <property type="entry name" value="CHROMOSOME 16, WHOLE GENOME SHOTGUN SEQUENCE"/>
    <property type="match status" value="1"/>
</dbReference>
<evidence type="ECO:0000313" key="3">
    <source>
        <dbReference type="Proteomes" id="UP000252770"/>
    </source>
</evidence>
<organism evidence="2 3">
    <name type="scientific">Desertihabitans brevis</name>
    <dbReference type="NCBI Taxonomy" id="2268447"/>
    <lineage>
        <taxon>Bacteria</taxon>
        <taxon>Bacillati</taxon>
        <taxon>Actinomycetota</taxon>
        <taxon>Actinomycetes</taxon>
        <taxon>Propionibacteriales</taxon>
        <taxon>Propionibacteriaceae</taxon>
        <taxon>Desertihabitans</taxon>
    </lineage>
</organism>
<comment type="caution">
    <text evidence="2">The sequence shown here is derived from an EMBL/GenBank/DDBJ whole genome shotgun (WGS) entry which is preliminary data.</text>
</comment>
<dbReference type="InterPro" id="IPR004919">
    <property type="entry name" value="GmrSD_N"/>
</dbReference>
<accession>A0A367YW87</accession>
<evidence type="ECO:0000259" key="1">
    <source>
        <dbReference type="Pfam" id="PF03235"/>
    </source>
</evidence>
<feature type="domain" description="GmrSD restriction endonucleases N-terminal" evidence="1">
    <location>
        <begin position="263"/>
        <end position="467"/>
    </location>
</feature>
<dbReference type="AlphaFoldDB" id="A0A367YW87"/>
<proteinExistence type="predicted"/>
<evidence type="ECO:0000313" key="2">
    <source>
        <dbReference type="EMBL" id="RCK70165.1"/>
    </source>
</evidence>
<dbReference type="Pfam" id="PF03235">
    <property type="entry name" value="GmrSD_N"/>
    <property type="match status" value="1"/>
</dbReference>
<dbReference type="Proteomes" id="UP000252770">
    <property type="component" value="Unassembled WGS sequence"/>
</dbReference>
<protein>
    <submittedName>
        <fullName evidence="2">DUF262 domain-containing protein</fullName>
    </submittedName>
</protein>
<keyword evidence="3" id="KW-1185">Reference proteome</keyword>
<reference evidence="2 3" key="1">
    <citation type="submission" date="2018-07" db="EMBL/GenBank/DDBJ databases">
        <title>Desertimonas flava gen. nov. sp. nov.</title>
        <authorList>
            <person name="Liu S."/>
        </authorList>
    </citation>
    <scope>NUCLEOTIDE SEQUENCE [LARGE SCALE GENOMIC DNA]</scope>
    <source>
        <strain evidence="2 3">16Sb5-5</strain>
    </source>
</reference>
<name>A0A367YW87_9ACTN</name>